<dbReference type="InterPro" id="IPR008972">
    <property type="entry name" value="Cupredoxin"/>
</dbReference>
<organism evidence="3 4">
    <name type="scientific">Exophiala aquamarina CBS 119918</name>
    <dbReference type="NCBI Taxonomy" id="1182545"/>
    <lineage>
        <taxon>Eukaryota</taxon>
        <taxon>Fungi</taxon>
        <taxon>Dikarya</taxon>
        <taxon>Ascomycota</taxon>
        <taxon>Pezizomycotina</taxon>
        <taxon>Eurotiomycetes</taxon>
        <taxon>Chaetothyriomycetidae</taxon>
        <taxon>Chaetothyriales</taxon>
        <taxon>Herpotrichiellaceae</taxon>
        <taxon>Exophiala</taxon>
    </lineage>
</organism>
<comment type="caution">
    <text evidence="3">The sequence shown here is derived from an EMBL/GenBank/DDBJ whole genome shotgun (WGS) entry which is preliminary data.</text>
</comment>
<name>A0A072PD60_9EURO</name>
<dbReference type="HOGENOM" id="CLU_136891_0_0_1"/>
<dbReference type="GeneID" id="25280887"/>
<dbReference type="PROSITE" id="PS00079">
    <property type="entry name" value="MULTICOPPER_OXIDASE1"/>
    <property type="match status" value="1"/>
</dbReference>
<dbReference type="STRING" id="1182545.A0A072PD60"/>
<dbReference type="PROSITE" id="PS00080">
    <property type="entry name" value="MULTICOPPER_OXIDASE2"/>
    <property type="match status" value="1"/>
</dbReference>
<keyword evidence="4" id="KW-1185">Reference proteome</keyword>
<evidence type="ECO:0000259" key="2">
    <source>
        <dbReference type="Pfam" id="PF07731"/>
    </source>
</evidence>
<sequence length="91" mass="10179">MIVRPRNPQRRDVQVVPEFGYLAWQTSADNPGAWAFHCHVAWHAATGMTVDFLEQPGKIKDLPIPAALDRTGKEWKAVVASRQIEQIDSGV</sequence>
<dbReference type="GO" id="GO:0016491">
    <property type="term" value="F:oxidoreductase activity"/>
    <property type="evidence" value="ECO:0007669"/>
    <property type="project" value="InterPro"/>
</dbReference>
<feature type="domain" description="Plastocyanin-like" evidence="2">
    <location>
        <begin position="6"/>
        <end position="57"/>
    </location>
</feature>
<dbReference type="EMBL" id="AMGV01000004">
    <property type="protein sequence ID" value="KEF58044.1"/>
    <property type="molecule type" value="Genomic_DNA"/>
</dbReference>
<protein>
    <recommendedName>
        <fullName evidence="2">Plastocyanin-like domain-containing protein</fullName>
    </recommendedName>
</protein>
<dbReference type="Gene3D" id="2.60.40.420">
    <property type="entry name" value="Cupredoxins - blue copper proteins"/>
    <property type="match status" value="1"/>
</dbReference>
<evidence type="ECO:0000313" key="3">
    <source>
        <dbReference type="EMBL" id="KEF58044.1"/>
    </source>
</evidence>
<reference evidence="3 4" key="1">
    <citation type="submission" date="2013-03" db="EMBL/GenBank/DDBJ databases">
        <title>The Genome Sequence of Exophiala aquamarina CBS 119918.</title>
        <authorList>
            <consortium name="The Broad Institute Genomics Platform"/>
            <person name="Cuomo C."/>
            <person name="de Hoog S."/>
            <person name="Gorbushina A."/>
            <person name="Walker B."/>
            <person name="Young S.K."/>
            <person name="Zeng Q."/>
            <person name="Gargeya S."/>
            <person name="Fitzgerald M."/>
            <person name="Haas B."/>
            <person name="Abouelleil A."/>
            <person name="Allen A.W."/>
            <person name="Alvarado L."/>
            <person name="Arachchi H.M."/>
            <person name="Berlin A.M."/>
            <person name="Chapman S.B."/>
            <person name="Gainer-Dewar J."/>
            <person name="Goldberg J."/>
            <person name="Griggs A."/>
            <person name="Gujja S."/>
            <person name="Hansen M."/>
            <person name="Howarth C."/>
            <person name="Imamovic A."/>
            <person name="Ireland A."/>
            <person name="Larimer J."/>
            <person name="McCowan C."/>
            <person name="Murphy C."/>
            <person name="Pearson M."/>
            <person name="Poon T.W."/>
            <person name="Priest M."/>
            <person name="Roberts A."/>
            <person name="Saif S."/>
            <person name="Shea T."/>
            <person name="Sisk P."/>
            <person name="Sykes S."/>
            <person name="Wortman J."/>
            <person name="Nusbaum C."/>
            <person name="Birren B."/>
        </authorList>
    </citation>
    <scope>NUCLEOTIDE SEQUENCE [LARGE SCALE GENOMIC DNA]</scope>
    <source>
        <strain evidence="3 4">CBS 119918</strain>
    </source>
</reference>
<dbReference type="SUPFAM" id="SSF49503">
    <property type="entry name" value="Cupredoxins"/>
    <property type="match status" value="1"/>
</dbReference>
<gene>
    <name evidence="3" type="ORF">A1O9_05967</name>
</gene>
<evidence type="ECO:0000313" key="4">
    <source>
        <dbReference type="Proteomes" id="UP000027920"/>
    </source>
</evidence>
<dbReference type="InterPro" id="IPR033138">
    <property type="entry name" value="Cu_oxidase_CS"/>
</dbReference>
<dbReference type="AlphaFoldDB" id="A0A072PD60"/>
<dbReference type="InterPro" id="IPR011706">
    <property type="entry name" value="Cu-oxidase_C"/>
</dbReference>
<dbReference type="VEuPathDB" id="FungiDB:A1O9_05967"/>
<proteinExistence type="predicted"/>
<keyword evidence="1" id="KW-0479">Metal-binding</keyword>
<dbReference type="RefSeq" id="XP_013260634.1">
    <property type="nucleotide sequence ID" value="XM_013405180.1"/>
</dbReference>
<dbReference type="GO" id="GO:0005507">
    <property type="term" value="F:copper ion binding"/>
    <property type="evidence" value="ECO:0007669"/>
    <property type="project" value="InterPro"/>
</dbReference>
<dbReference type="InterPro" id="IPR002355">
    <property type="entry name" value="Cu_oxidase_Cu_BS"/>
</dbReference>
<dbReference type="Proteomes" id="UP000027920">
    <property type="component" value="Unassembled WGS sequence"/>
</dbReference>
<accession>A0A072PD60</accession>
<dbReference type="OrthoDB" id="10255118at2759"/>
<evidence type="ECO:0000256" key="1">
    <source>
        <dbReference type="ARBA" id="ARBA00022723"/>
    </source>
</evidence>
<dbReference type="Pfam" id="PF07731">
    <property type="entry name" value="Cu-oxidase_2"/>
    <property type="match status" value="1"/>
</dbReference>